<feature type="compositionally biased region" description="Low complexity" evidence="10">
    <location>
        <begin position="485"/>
        <end position="501"/>
    </location>
</feature>
<evidence type="ECO:0000256" key="5">
    <source>
        <dbReference type="ARBA" id="ARBA00022842"/>
    </source>
</evidence>
<feature type="domain" description="Retroviral polymerase SH3-like" evidence="11">
    <location>
        <begin position="403"/>
        <end position="458"/>
    </location>
</feature>
<evidence type="ECO:0000256" key="3">
    <source>
        <dbReference type="ARBA" id="ARBA00022759"/>
    </source>
</evidence>
<keyword evidence="9" id="KW-0233">DNA recombination</keyword>
<keyword evidence="7" id="KW-0695">RNA-directed DNA polymerase</keyword>
<feature type="compositionally biased region" description="Pro residues" evidence="10">
    <location>
        <begin position="518"/>
        <end position="529"/>
    </location>
</feature>
<dbReference type="GO" id="GO:0003887">
    <property type="term" value="F:DNA-directed DNA polymerase activity"/>
    <property type="evidence" value="ECO:0007669"/>
    <property type="project" value="UniProtKB-KW"/>
</dbReference>
<organism evidence="12 13">
    <name type="scientific">Riccia sorocarpa</name>
    <dbReference type="NCBI Taxonomy" id="122646"/>
    <lineage>
        <taxon>Eukaryota</taxon>
        <taxon>Viridiplantae</taxon>
        <taxon>Streptophyta</taxon>
        <taxon>Embryophyta</taxon>
        <taxon>Marchantiophyta</taxon>
        <taxon>Marchantiopsida</taxon>
        <taxon>Marchantiidae</taxon>
        <taxon>Marchantiales</taxon>
        <taxon>Ricciaceae</taxon>
        <taxon>Riccia</taxon>
    </lineage>
</organism>
<dbReference type="InterPro" id="IPR039537">
    <property type="entry name" value="Retrotran_Ty1/copia-like"/>
</dbReference>
<dbReference type="GO" id="GO:0004519">
    <property type="term" value="F:endonuclease activity"/>
    <property type="evidence" value="ECO:0007669"/>
    <property type="project" value="UniProtKB-KW"/>
</dbReference>
<gene>
    <name evidence="12" type="ORF">R1sor_011391</name>
</gene>
<dbReference type="GO" id="GO:0046872">
    <property type="term" value="F:metal ion binding"/>
    <property type="evidence" value="ECO:0007669"/>
    <property type="project" value="UniProtKB-KW"/>
</dbReference>
<feature type="compositionally biased region" description="Pro residues" evidence="10">
    <location>
        <begin position="502"/>
        <end position="511"/>
    </location>
</feature>
<keyword evidence="2" id="KW-0479">Metal-binding</keyword>
<dbReference type="EMBL" id="JBJQOH010000002">
    <property type="protein sequence ID" value="KAL3697315.1"/>
    <property type="molecule type" value="Genomic_DNA"/>
</dbReference>
<dbReference type="Proteomes" id="UP001633002">
    <property type="component" value="Unassembled WGS sequence"/>
</dbReference>
<evidence type="ECO:0000256" key="2">
    <source>
        <dbReference type="ARBA" id="ARBA00022723"/>
    </source>
</evidence>
<evidence type="ECO:0000256" key="6">
    <source>
        <dbReference type="ARBA" id="ARBA00022908"/>
    </source>
</evidence>
<evidence type="ECO:0000256" key="9">
    <source>
        <dbReference type="ARBA" id="ARBA00023172"/>
    </source>
</evidence>
<dbReference type="PANTHER" id="PTHR42648">
    <property type="entry name" value="TRANSPOSASE, PUTATIVE-RELATED"/>
    <property type="match status" value="1"/>
</dbReference>
<evidence type="ECO:0000259" key="11">
    <source>
        <dbReference type="Pfam" id="PF25597"/>
    </source>
</evidence>
<feature type="compositionally biased region" description="Acidic residues" evidence="10">
    <location>
        <begin position="563"/>
        <end position="574"/>
    </location>
</feature>
<dbReference type="GO" id="GO:0016787">
    <property type="term" value="F:hydrolase activity"/>
    <property type="evidence" value="ECO:0007669"/>
    <property type="project" value="UniProtKB-KW"/>
</dbReference>
<name>A0ABD3I4F2_9MARC</name>
<keyword evidence="8" id="KW-0239">DNA-directed DNA polymerase</keyword>
<dbReference type="GO" id="GO:0006310">
    <property type="term" value="P:DNA recombination"/>
    <property type="evidence" value="ECO:0007669"/>
    <property type="project" value="UniProtKB-KW"/>
</dbReference>
<evidence type="ECO:0000256" key="10">
    <source>
        <dbReference type="SAM" id="MobiDB-lite"/>
    </source>
</evidence>
<proteinExistence type="predicted"/>
<keyword evidence="6" id="KW-0229">DNA integration</keyword>
<accession>A0ABD3I4F2</accession>
<dbReference type="Pfam" id="PF25597">
    <property type="entry name" value="SH3_retrovirus"/>
    <property type="match status" value="1"/>
</dbReference>
<keyword evidence="13" id="KW-1185">Reference proteome</keyword>
<evidence type="ECO:0000256" key="4">
    <source>
        <dbReference type="ARBA" id="ARBA00022801"/>
    </source>
</evidence>
<dbReference type="GO" id="GO:0015074">
    <property type="term" value="P:DNA integration"/>
    <property type="evidence" value="ECO:0007669"/>
    <property type="project" value="UniProtKB-KW"/>
</dbReference>
<comment type="caution">
    <text evidence="12">The sequence shown here is derived from an EMBL/GenBank/DDBJ whole genome shotgun (WGS) entry which is preliminary data.</text>
</comment>
<feature type="region of interest" description="Disordered" evidence="10">
    <location>
        <begin position="563"/>
        <end position="593"/>
    </location>
</feature>
<sequence>MADQWGGKRKREKSPVIETSEALAFQNISTLVQAMESEAWGQTSKSQKTEDTLESLDLIASSSAIEVYQTPSLAIVPAVNFKFTFEELGVLNIDEVLPYVDTSRVKDHGIVTINSAMFNRCAMEGAKEYDINISVEGLRKLVDFPAAGECHQIVKPSVIEKVFFDHCGQKHKKEAWKVIAPWFSFNLKNAQPRSEGWVIDDFRKFTFENHPHGSVLDMKVRLVIRQVLRTLGKLSQQYCSTTLVLLAVAHVDPTCAHLRPDWHMFVSSEIRKSLNHEKTDKKSAIKFREGWGAIIELVRNEFMAKQAAASGKEPLYLEAKNAFSDTKAEWDNEKCELVRQREELKEELAKSETSLPKYLWAEAVQLSNFLVNRSPTDANKGTTPFEQLTGDKPDLSDLHPYGCTVFVHVPDTERKKLDSHTLKCHFLGFDSETKGYRCFDPSHQRIRLSRDFIFDDDCLTRVTPTPVLPPTAIRSRSSPGISIMAPPDVTPDVPLPDAAPVIPIPPDPVPNGPSSRLLPPPVRPDPPTPGDTRTHLAPADASPTRGSRSVLLEAPPVLLDAAIEENDSSTEEESSAAPLEILPEPPRLALRHT</sequence>
<keyword evidence="4" id="KW-0378">Hydrolase</keyword>
<evidence type="ECO:0000256" key="1">
    <source>
        <dbReference type="ARBA" id="ARBA00022722"/>
    </source>
</evidence>
<dbReference type="GO" id="GO:0003964">
    <property type="term" value="F:RNA-directed DNA polymerase activity"/>
    <property type="evidence" value="ECO:0007669"/>
    <property type="project" value="UniProtKB-KW"/>
</dbReference>
<keyword evidence="1" id="KW-0540">Nuclease</keyword>
<evidence type="ECO:0000313" key="12">
    <source>
        <dbReference type="EMBL" id="KAL3697315.1"/>
    </source>
</evidence>
<evidence type="ECO:0000256" key="8">
    <source>
        <dbReference type="ARBA" id="ARBA00022932"/>
    </source>
</evidence>
<evidence type="ECO:0000256" key="7">
    <source>
        <dbReference type="ARBA" id="ARBA00022918"/>
    </source>
</evidence>
<dbReference type="InterPro" id="IPR057670">
    <property type="entry name" value="SH3_retrovirus"/>
</dbReference>
<dbReference type="PANTHER" id="PTHR42648:SF11">
    <property type="entry name" value="TRANSPOSON TY4-P GAG-POL POLYPROTEIN"/>
    <property type="match status" value="1"/>
</dbReference>
<keyword evidence="5" id="KW-0460">Magnesium</keyword>
<evidence type="ECO:0000313" key="13">
    <source>
        <dbReference type="Proteomes" id="UP001633002"/>
    </source>
</evidence>
<keyword evidence="3" id="KW-0255">Endonuclease</keyword>
<protein>
    <recommendedName>
        <fullName evidence="11">Retroviral polymerase SH3-like domain-containing protein</fullName>
    </recommendedName>
</protein>
<feature type="region of interest" description="Disordered" evidence="10">
    <location>
        <begin position="470"/>
        <end position="550"/>
    </location>
</feature>
<keyword evidence="8" id="KW-0808">Transferase</keyword>
<dbReference type="AlphaFoldDB" id="A0ABD3I4F2"/>
<reference evidence="12 13" key="1">
    <citation type="submission" date="2024-09" db="EMBL/GenBank/DDBJ databases">
        <title>Chromosome-scale assembly of Riccia sorocarpa.</title>
        <authorList>
            <person name="Paukszto L."/>
        </authorList>
    </citation>
    <scope>NUCLEOTIDE SEQUENCE [LARGE SCALE GENOMIC DNA]</scope>
    <source>
        <strain evidence="12">LP-2024</strain>
        <tissue evidence="12">Aerial parts of the thallus</tissue>
    </source>
</reference>
<keyword evidence="8" id="KW-0548">Nucleotidyltransferase</keyword>